<dbReference type="NCBIfam" id="TIGR01446">
    <property type="entry name" value="DnaD_dom"/>
    <property type="match status" value="1"/>
</dbReference>
<evidence type="ECO:0000259" key="2">
    <source>
        <dbReference type="Pfam" id="PF07261"/>
    </source>
</evidence>
<dbReference type="SUPFAM" id="SSF158499">
    <property type="entry name" value="DnaD domain-like"/>
    <property type="match status" value="1"/>
</dbReference>
<comment type="caution">
    <text evidence="3">The sequence shown here is derived from an EMBL/GenBank/DDBJ whole genome shotgun (WGS) entry which is preliminary data.</text>
</comment>
<evidence type="ECO:0000313" key="3">
    <source>
        <dbReference type="EMBL" id="MBZ5753931.1"/>
    </source>
</evidence>
<keyword evidence="4" id="KW-1185">Reference proteome</keyword>
<comment type="similarity">
    <text evidence="1">Belongs to the DnaB/DnaD family.</text>
</comment>
<evidence type="ECO:0000256" key="1">
    <source>
        <dbReference type="ARBA" id="ARBA00093462"/>
    </source>
</evidence>
<sequence>FGFSNVNAKQQLLSWLDDSSFLQPKEVILKAMTIACANNKRKLNYVVGILKNWENESLLTAQEIDAYHENQKPVPNHRQSTESLPAGRAIPSGFELDLTAGEEW</sequence>
<protein>
    <submittedName>
        <fullName evidence="3">DnaD domain protein</fullName>
    </submittedName>
</protein>
<organism evidence="3 4">
    <name type="scientific">Metabacillus rhizolycopersici</name>
    <dbReference type="NCBI Taxonomy" id="2875709"/>
    <lineage>
        <taxon>Bacteria</taxon>
        <taxon>Bacillati</taxon>
        <taxon>Bacillota</taxon>
        <taxon>Bacilli</taxon>
        <taxon>Bacillales</taxon>
        <taxon>Bacillaceae</taxon>
        <taxon>Metabacillus</taxon>
    </lineage>
</organism>
<reference evidence="3" key="1">
    <citation type="submission" date="2024-05" db="EMBL/GenBank/DDBJ databases">
        <title>Metabacillus sp. nov., isolated from the rhizosphere soil of tomato plants.</title>
        <authorList>
            <person name="Ma R."/>
        </authorList>
    </citation>
    <scope>NUCLEOTIDE SEQUENCE</scope>
    <source>
        <strain evidence="3">DBTR6</strain>
    </source>
</reference>
<feature type="domain" description="DnaB/C C-terminal" evidence="2">
    <location>
        <begin position="7"/>
        <end position="67"/>
    </location>
</feature>
<proteinExistence type="inferred from homology"/>
<dbReference type="Proteomes" id="UP001165287">
    <property type="component" value="Unassembled WGS sequence"/>
</dbReference>
<dbReference type="EMBL" id="JAIQUM010000215">
    <property type="protein sequence ID" value="MBZ5753931.1"/>
    <property type="molecule type" value="Genomic_DNA"/>
</dbReference>
<dbReference type="Gene3D" id="1.10.10.630">
    <property type="entry name" value="DnaD domain-like"/>
    <property type="match status" value="1"/>
</dbReference>
<name>A0ABS7V032_9BACI</name>
<evidence type="ECO:0000313" key="4">
    <source>
        <dbReference type="Proteomes" id="UP001165287"/>
    </source>
</evidence>
<gene>
    <name evidence="3" type="ORF">K9V48_28060</name>
</gene>
<dbReference type="Pfam" id="PF07261">
    <property type="entry name" value="DnaB_2"/>
    <property type="match status" value="1"/>
</dbReference>
<dbReference type="RefSeq" id="WP_224142320.1">
    <property type="nucleotide sequence ID" value="NZ_JAIQUM010000215.1"/>
</dbReference>
<dbReference type="InterPro" id="IPR034829">
    <property type="entry name" value="DnaD-like_sf"/>
</dbReference>
<dbReference type="InterPro" id="IPR006343">
    <property type="entry name" value="DnaB/C_C"/>
</dbReference>
<accession>A0ABS7V032</accession>
<feature type="non-terminal residue" evidence="3">
    <location>
        <position position="1"/>
    </location>
</feature>